<evidence type="ECO:0000256" key="1">
    <source>
        <dbReference type="SAM" id="Phobius"/>
    </source>
</evidence>
<feature type="transmembrane region" description="Helical" evidence="1">
    <location>
        <begin position="133"/>
        <end position="154"/>
    </location>
</feature>
<feature type="transmembrane region" description="Helical" evidence="1">
    <location>
        <begin position="24"/>
        <end position="47"/>
    </location>
</feature>
<dbReference type="AlphaFoldDB" id="A0A6A6XWP9"/>
<accession>A0A6A6XWP9</accession>
<proteinExistence type="predicted"/>
<feature type="transmembrane region" description="Helical" evidence="1">
    <location>
        <begin position="100"/>
        <end position="121"/>
    </location>
</feature>
<reference evidence="2" key="1">
    <citation type="journal article" date="2020" name="Stud. Mycol.">
        <title>101 Dothideomycetes genomes: a test case for predicting lifestyles and emergence of pathogens.</title>
        <authorList>
            <person name="Haridas S."/>
            <person name="Albert R."/>
            <person name="Binder M."/>
            <person name="Bloem J."/>
            <person name="Labutti K."/>
            <person name="Salamov A."/>
            <person name="Andreopoulos B."/>
            <person name="Baker S."/>
            <person name="Barry K."/>
            <person name="Bills G."/>
            <person name="Bluhm B."/>
            <person name="Cannon C."/>
            <person name="Castanera R."/>
            <person name="Culley D."/>
            <person name="Daum C."/>
            <person name="Ezra D."/>
            <person name="Gonzalez J."/>
            <person name="Henrissat B."/>
            <person name="Kuo A."/>
            <person name="Liang C."/>
            <person name="Lipzen A."/>
            <person name="Lutzoni F."/>
            <person name="Magnuson J."/>
            <person name="Mondo S."/>
            <person name="Nolan M."/>
            <person name="Ohm R."/>
            <person name="Pangilinan J."/>
            <person name="Park H.-J."/>
            <person name="Ramirez L."/>
            <person name="Alfaro M."/>
            <person name="Sun H."/>
            <person name="Tritt A."/>
            <person name="Yoshinaga Y."/>
            <person name="Zwiers L.-H."/>
            <person name="Turgeon B."/>
            <person name="Goodwin S."/>
            <person name="Spatafora J."/>
            <person name="Crous P."/>
            <person name="Grigoriev I."/>
        </authorList>
    </citation>
    <scope>NUCLEOTIDE SEQUENCE</scope>
    <source>
        <strain evidence="2">CBS 109.77</strain>
    </source>
</reference>
<evidence type="ECO:0000313" key="3">
    <source>
        <dbReference type="Proteomes" id="UP000799757"/>
    </source>
</evidence>
<keyword evidence="1" id="KW-0472">Membrane</keyword>
<organism evidence="2 3">
    <name type="scientific">Melanomma pulvis-pyrius CBS 109.77</name>
    <dbReference type="NCBI Taxonomy" id="1314802"/>
    <lineage>
        <taxon>Eukaryota</taxon>
        <taxon>Fungi</taxon>
        <taxon>Dikarya</taxon>
        <taxon>Ascomycota</taxon>
        <taxon>Pezizomycotina</taxon>
        <taxon>Dothideomycetes</taxon>
        <taxon>Pleosporomycetidae</taxon>
        <taxon>Pleosporales</taxon>
        <taxon>Melanommataceae</taxon>
        <taxon>Melanomma</taxon>
    </lineage>
</organism>
<keyword evidence="1" id="KW-1133">Transmembrane helix</keyword>
<keyword evidence="1" id="KW-0812">Transmembrane</keyword>
<gene>
    <name evidence="2" type="ORF">K505DRAFT_227735</name>
</gene>
<keyword evidence="3" id="KW-1185">Reference proteome</keyword>
<dbReference type="Proteomes" id="UP000799757">
    <property type="component" value="Unassembled WGS sequence"/>
</dbReference>
<sequence length="170" mass="18503">MATKYPHPTAPHRLTLDPNSRGTIIRYALGIESVLNLIFGALLFLYPTSVLEFLVSDHSLITPLSTSIVQIIAALIFALSIPMAFAVPNTRRGIEMRAPMYYYMGGAEVFLTGLFAYFAFVKSEGETGLSADALVTLMVNLAPPLAFRAFVLWVKPGWIGKYADGGAKGE</sequence>
<evidence type="ECO:0000313" key="2">
    <source>
        <dbReference type="EMBL" id="KAF2800860.1"/>
    </source>
</evidence>
<feature type="transmembrane region" description="Helical" evidence="1">
    <location>
        <begin position="67"/>
        <end position="88"/>
    </location>
</feature>
<dbReference type="OrthoDB" id="2563633at2759"/>
<dbReference type="EMBL" id="MU001741">
    <property type="protein sequence ID" value="KAF2800860.1"/>
    <property type="molecule type" value="Genomic_DNA"/>
</dbReference>
<name>A0A6A6XWP9_9PLEO</name>
<protein>
    <submittedName>
        <fullName evidence="2">Uncharacterized protein</fullName>
    </submittedName>
</protein>